<feature type="compositionally biased region" description="Basic and acidic residues" evidence="1">
    <location>
        <begin position="188"/>
        <end position="198"/>
    </location>
</feature>
<comment type="caution">
    <text evidence="2">The sequence shown here is derived from an EMBL/GenBank/DDBJ whole genome shotgun (WGS) entry which is preliminary data.</text>
</comment>
<accession>W1Y266</accession>
<dbReference type="SUPFAM" id="SSF46785">
    <property type="entry name" value="Winged helix' DNA-binding domain"/>
    <property type="match status" value="1"/>
</dbReference>
<reference evidence="2" key="1">
    <citation type="submission" date="2013-12" db="EMBL/GenBank/DDBJ databases">
        <title>A Varibaculum cambriense genome reconstructed from a premature infant gut community with otherwise low bacterial novelty that shifts toward anaerobic metabolism during the third week of life.</title>
        <authorList>
            <person name="Brown C.T."/>
            <person name="Sharon I."/>
            <person name="Thomas B.C."/>
            <person name="Castelle C.J."/>
            <person name="Morowitz M.J."/>
            <person name="Banfield J.F."/>
        </authorList>
    </citation>
    <scope>NUCLEOTIDE SEQUENCE</scope>
</reference>
<sequence>MQEEKYTRFKNEIWKDTNIKGYEKLVLIYLISYNNKTLEYSFPTRKQIQDETGISENTLGKILDSLIKKKYITKAKRKTKKGWNNIYYIHKYLVSSKKEATAETKNDTNSDDANSNIKKIVEASTNELLVNEKAKVKRDLNDNDREYLKELDTDTLIKAIERANEFKSKGYHIGYIAKCYDTIKKEQQEEDRQAKESKTSNTDDNNKSNTWANTKDYHNNNYPVKTKYHDTFNEHFRDYTPDELEHKLLMIQAKKRGTN</sequence>
<evidence type="ECO:0000313" key="2">
    <source>
        <dbReference type="EMBL" id="ETJ35760.1"/>
    </source>
</evidence>
<evidence type="ECO:0000256" key="1">
    <source>
        <dbReference type="SAM" id="MobiDB-lite"/>
    </source>
</evidence>
<organism evidence="2">
    <name type="scientific">human gut metagenome</name>
    <dbReference type="NCBI Taxonomy" id="408170"/>
    <lineage>
        <taxon>unclassified sequences</taxon>
        <taxon>metagenomes</taxon>
        <taxon>organismal metagenomes</taxon>
    </lineage>
</organism>
<name>W1Y266_9ZZZZ</name>
<gene>
    <name evidence="2" type="ORF">Q604_UNBC09886G0001</name>
</gene>
<dbReference type="Pfam" id="PF13730">
    <property type="entry name" value="HTH_36"/>
    <property type="match status" value="1"/>
</dbReference>
<dbReference type="InterPro" id="IPR036390">
    <property type="entry name" value="WH_DNA-bd_sf"/>
</dbReference>
<protein>
    <submittedName>
        <fullName evidence="2">Uncharacterized protein</fullName>
    </submittedName>
</protein>
<dbReference type="InterPro" id="IPR036388">
    <property type="entry name" value="WH-like_DNA-bd_sf"/>
</dbReference>
<feature type="region of interest" description="Disordered" evidence="1">
    <location>
        <begin position="188"/>
        <end position="222"/>
    </location>
</feature>
<dbReference type="AlphaFoldDB" id="W1Y266"/>
<feature type="compositionally biased region" description="Low complexity" evidence="1">
    <location>
        <begin position="199"/>
        <end position="210"/>
    </location>
</feature>
<proteinExistence type="predicted"/>
<dbReference type="EMBL" id="AZMM01009886">
    <property type="protein sequence ID" value="ETJ35760.1"/>
    <property type="molecule type" value="Genomic_DNA"/>
</dbReference>
<dbReference type="Gene3D" id="1.10.10.10">
    <property type="entry name" value="Winged helix-like DNA-binding domain superfamily/Winged helix DNA-binding domain"/>
    <property type="match status" value="1"/>
</dbReference>